<evidence type="ECO:0000256" key="1">
    <source>
        <dbReference type="ARBA" id="ARBA00004651"/>
    </source>
</evidence>
<proteinExistence type="predicted"/>
<dbReference type="EMBL" id="CP072829">
    <property type="protein sequence ID" value="QTU83916.1"/>
    <property type="molecule type" value="Genomic_DNA"/>
</dbReference>
<keyword evidence="2" id="KW-1003">Cell membrane</keyword>
<evidence type="ECO:0000256" key="2">
    <source>
        <dbReference type="ARBA" id="ARBA00022475"/>
    </source>
</evidence>
<gene>
    <name evidence="8" type="ORF">GMI68_04580</name>
    <name evidence="9" type="ORF">J7S26_05955</name>
</gene>
<evidence type="ECO:0000256" key="3">
    <source>
        <dbReference type="ARBA" id="ARBA00022692"/>
    </source>
</evidence>
<protein>
    <submittedName>
        <fullName evidence="9">Type II secretion system F family protein</fullName>
    </submittedName>
    <submittedName>
        <fullName evidence="8">Type II secretion system protein</fullName>
    </submittedName>
</protein>
<dbReference type="InterPro" id="IPR042094">
    <property type="entry name" value="T2SS_GspF_sf"/>
</dbReference>
<dbReference type="Pfam" id="PF00482">
    <property type="entry name" value="T2SSF"/>
    <property type="match status" value="1"/>
</dbReference>
<feature type="transmembrane region" description="Helical" evidence="6">
    <location>
        <begin position="296"/>
        <end position="316"/>
    </location>
</feature>
<feature type="transmembrane region" description="Helical" evidence="6">
    <location>
        <begin position="97"/>
        <end position="117"/>
    </location>
</feature>
<comment type="subcellular location">
    <subcellularLocation>
        <location evidence="1">Cell membrane</location>
        <topology evidence="1">Multi-pass membrane protein</topology>
    </subcellularLocation>
</comment>
<dbReference type="Gene3D" id="1.20.81.30">
    <property type="entry name" value="Type II secretion system (T2SS), domain F"/>
    <property type="match status" value="1"/>
</dbReference>
<evidence type="ECO:0000256" key="5">
    <source>
        <dbReference type="ARBA" id="ARBA00023136"/>
    </source>
</evidence>
<feature type="transmembrane region" description="Helical" evidence="6">
    <location>
        <begin position="265"/>
        <end position="284"/>
    </location>
</feature>
<keyword evidence="10" id="KW-1185">Reference proteome</keyword>
<evidence type="ECO:0000256" key="6">
    <source>
        <dbReference type="SAM" id="Phobius"/>
    </source>
</evidence>
<dbReference type="KEGG" id="ebz:J7S26_05955"/>
<reference evidence="8 10" key="1">
    <citation type="submission" date="2019-11" db="EMBL/GenBank/DDBJ databases">
        <title>Eggerthellaceae novel genus isolated from the rectal contents of marmort.</title>
        <authorList>
            <person name="Zhang G."/>
        </authorList>
    </citation>
    <scope>NUCLEOTIDE SEQUENCE [LARGE SCALE GENOMIC DNA]</scope>
    <source>
        <strain evidence="10">zg-886</strain>
        <strain evidence="8">Zg-886</strain>
    </source>
</reference>
<dbReference type="RefSeq" id="WP_166339172.1">
    <property type="nucleotide sequence ID" value="NZ_CP072829.1"/>
</dbReference>
<dbReference type="Proteomes" id="UP000671910">
    <property type="component" value="Chromosome"/>
</dbReference>
<organism evidence="9 11">
    <name type="scientific">Xiamenia xianingshaonis</name>
    <dbReference type="NCBI Taxonomy" id="2682776"/>
    <lineage>
        <taxon>Bacteria</taxon>
        <taxon>Bacillati</taxon>
        <taxon>Actinomycetota</taxon>
        <taxon>Coriobacteriia</taxon>
        <taxon>Eggerthellales</taxon>
        <taxon>Eggerthellaceae</taxon>
        <taxon>Xiamenia</taxon>
    </lineage>
</organism>
<evidence type="ECO:0000313" key="9">
    <source>
        <dbReference type="EMBL" id="QTU83916.1"/>
    </source>
</evidence>
<reference evidence="9" key="2">
    <citation type="submission" date="2021-04" db="EMBL/GenBank/DDBJ databases">
        <title>Novel species in family Eggerthellaceae.</title>
        <authorList>
            <person name="Zhang G."/>
        </authorList>
    </citation>
    <scope>NUCLEOTIDE SEQUENCE</scope>
    <source>
        <strain evidence="9">Zg-886</strain>
    </source>
</reference>
<dbReference type="Proteomes" id="UP000636394">
    <property type="component" value="Unassembled WGS sequence"/>
</dbReference>
<feature type="domain" description="Type II secretion system protein GspF" evidence="7">
    <location>
        <begin position="156"/>
        <end position="281"/>
    </location>
</feature>
<dbReference type="InterPro" id="IPR018076">
    <property type="entry name" value="T2SS_GspF_dom"/>
</dbReference>
<accession>A0A9E6STY3</accession>
<dbReference type="GO" id="GO:0005886">
    <property type="term" value="C:plasma membrane"/>
    <property type="evidence" value="ECO:0007669"/>
    <property type="project" value="UniProtKB-SubCell"/>
</dbReference>
<dbReference type="AlphaFoldDB" id="A0A9E6STY3"/>
<keyword evidence="3 6" id="KW-0812">Transmembrane</keyword>
<keyword evidence="5 6" id="KW-0472">Membrane</keyword>
<dbReference type="EMBL" id="WPCR01000005">
    <property type="protein sequence ID" value="NHM14045.1"/>
    <property type="molecule type" value="Genomic_DNA"/>
</dbReference>
<dbReference type="PANTHER" id="PTHR35007">
    <property type="entry name" value="INTEGRAL MEMBRANE PROTEIN-RELATED"/>
    <property type="match status" value="1"/>
</dbReference>
<sequence>METAGVLCLGAFLGALGVGYVVGKTLVKNAERRPGSAASVVIADDLRGSRLAWYVRNGVGWTLPVARRMLRPRSLRRCAVEAVGHVRMKGFDSTEESLLSFFLAVDVLAAAAGFAATGSWLCFAAVAACVFALGLAWARGIEERRREQMRQAVPDALRSMGVCFQSGLSLLQTFQQVSGETPEPLRSVFASATHRMELGGGTHGALDAMRSATSVSELAFVAVALDAQHQAGGSLQPVLDAARETVEGELELQRKLQVQTAQAKLSARVVSVMPFVLLAVFSLISEGFLDPFFESVQGIALLGVAFAMQAAGIVAVRKTLSVEVAS</sequence>
<evidence type="ECO:0000256" key="4">
    <source>
        <dbReference type="ARBA" id="ARBA00022989"/>
    </source>
</evidence>
<evidence type="ECO:0000313" key="8">
    <source>
        <dbReference type="EMBL" id="NHM14045.1"/>
    </source>
</evidence>
<evidence type="ECO:0000313" key="10">
    <source>
        <dbReference type="Proteomes" id="UP000636394"/>
    </source>
</evidence>
<keyword evidence="4 6" id="KW-1133">Transmembrane helix</keyword>
<evidence type="ECO:0000259" key="7">
    <source>
        <dbReference type="Pfam" id="PF00482"/>
    </source>
</evidence>
<dbReference type="PANTHER" id="PTHR35007:SF1">
    <property type="entry name" value="PILUS ASSEMBLY PROTEIN"/>
    <property type="match status" value="1"/>
</dbReference>
<feature type="transmembrane region" description="Helical" evidence="6">
    <location>
        <begin position="123"/>
        <end position="141"/>
    </location>
</feature>
<evidence type="ECO:0000313" key="11">
    <source>
        <dbReference type="Proteomes" id="UP000671910"/>
    </source>
</evidence>
<name>A0A9E6STY3_9ACTN</name>